<dbReference type="Pfam" id="PF00285">
    <property type="entry name" value="Citrate_synt"/>
    <property type="match status" value="1"/>
</dbReference>
<dbReference type="GO" id="GO:0005975">
    <property type="term" value="P:carbohydrate metabolic process"/>
    <property type="evidence" value="ECO:0007669"/>
    <property type="project" value="TreeGrafter"/>
</dbReference>
<dbReference type="PANTHER" id="PTHR11739">
    <property type="entry name" value="CITRATE SYNTHASE"/>
    <property type="match status" value="1"/>
</dbReference>
<dbReference type="EC" id="2.3.3.16" evidence="3"/>
<comment type="catalytic activity">
    <reaction evidence="6">
        <text>oxaloacetate + acetyl-CoA + H2O = citrate + CoA + H(+)</text>
        <dbReference type="Rhea" id="RHEA:16845"/>
        <dbReference type="ChEBI" id="CHEBI:15377"/>
        <dbReference type="ChEBI" id="CHEBI:15378"/>
        <dbReference type="ChEBI" id="CHEBI:16452"/>
        <dbReference type="ChEBI" id="CHEBI:16947"/>
        <dbReference type="ChEBI" id="CHEBI:57287"/>
        <dbReference type="ChEBI" id="CHEBI:57288"/>
        <dbReference type="EC" id="2.3.3.16"/>
    </reaction>
</comment>
<dbReference type="InterPro" id="IPR024176">
    <property type="entry name" value="Citrate_synthase_bac-typ"/>
</dbReference>
<dbReference type="SUPFAM" id="SSF48256">
    <property type="entry name" value="Citrate synthase"/>
    <property type="match status" value="1"/>
</dbReference>
<dbReference type="InterPro" id="IPR016142">
    <property type="entry name" value="Citrate_synth-like_lrg_a-sub"/>
</dbReference>
<dbReference type="PROSITE" id="PS00480">
    <property type="entry name" value="CITRATE_SYNTHASE"/>
    <property type="match status" value="1"/>
</dbReference>
<evidence type="ECO:0000313" key="7">
    <source>
        <dbReference type="EMBL" id="SVA78526.1"/>
    </source>
</evidence>
<evidence type="ECO:0000256" key="4">
    <source>
        <dbReference type="ARBA" id="ARBA00022532"/>
    </source>
</evidence>
<comment type="pathway">
    <text evidence="1">Carbohydrate metabolism; tricarboxylic acid cycle; isocitrate from oxaloacetate: step 1/2.</text>
</comment>
<dbReference type="PRINTS" id="PR00143">
    <property type="entry name" value="CITRTSNTHASE"/>
</dbReference>
<dbReference type="InterPro" id="IPR011278">
    <property type="entry name" value="2-MeCitrate/Citrate_synth_II"/>
</dbReference>
<dbReference type="PANTHER" id="PTHR11739:SF25">
    <property type="entry name" value="CITRATE SYNTHASE-RELATED PROTEIN DDB_G0287281"/>
    <property type="match status" value="1"/>
</dbReference>
<keyword evidence="5" id="KW-0808">Transferase</keyword>
<evidence type="ECO:0000256" key="3">
    <source>
        <dbReference type="ARBA" id="ARBA00012972"/>
    </source>
</evidence>
<dbReference type="UniPathway" id="UPA00223"/>
<dbReference type="InterPro" id="IPR036969">
    <property type="entry name" value="Citrate_synthase_sf"/>
</dbReference>
<organism evidence="7">
    <name type="scientific">marine metagenome</name>
    <dbReference type="NCBI Taxonomy" id="408172"/>
    <lineage>
        <taxon>unclassified sequences</taxon>
        <taxon>metagenomes</taxon>
        <taxon>ecological metagenomes</taxon>
    </lineage>
</organism>
<dbReference type="FunFam" id="1.10.230.10:FF:000003">
    <property type="entry name" value="Citrate synthase"/>
    <property type="match status" value="1"/>
</dbReference>
<gene>
    <name evidence="7" type="ORF">METZ01_LOCUS131380</name>
</gene>
<dbReference type="PIRSF" id="PIRSF001369">
    <property type="entry name" value="Citrate_synth"/>
    <property type="match status" value="1"/>
</dbReference>
<dbReference type="NCBIfam" id="TIGR01800">
    <property type="entry name" value="cit_synth_II"/>
    <property type="match status" value="1"/>
</dbReference>
<reference evidence="7" key="1">
    <citation type="submission" date="2018-05" db="EMBL/GenBank/DDBJ databases">
        <authorList>
            <person name="Lanie J.A."/>
            <person name="Ng W.-L."/>
            <person name="Kazmierczak K.M."/>
            <person name="Andrzejewski T.M."/>
            <person name="Davidsen T.M."/>
            <person name="Wayne K.J."/>
            <person name="Tettelin H."/>
            <person name="Glass J.I."/>
            <person name="Rusch D."/>
            <person name="Podicherti R."/>
            <person name="Tsui H.-C.T."/>
            <person name="Winkler M.E."/>
        </authorList>
    </citation>
    <scope>NUCLEOTIDE SEQUENCE</scope>
</reference>
<comment type="similarity">
    <text evidence="2">Belongs to the citrate synthase family.</text>
</comment>
<dbReference type="EMBL" id="UINC01018651">
    <property type="protein sequence ID" value="SVA78526.1"/>
    <property type="molecule type" value="Genomic_DNA"/>
</dbReference>
<name>A0A381YNC3_9ZZZZ</name>
<evidence type="ECO:0000256" key="1">
    <source>
        <dbReference type="ARBA" id="ARBA00004751"/>
    </source>
</evidence>
<evidence type="ECO:0000256" key="5">
    <source>
        <dbReference type="ARBA" id="ARBA00022679"/>
    </source>
</evidence>
<dbReference type="Gene3D" id="1.10.580.10">
    <property type="entry name" value="Citrate Synthase, domain 1"/>
    <property type="match status" value="1"/>
</dbReference>
<dbReference type="GO" id="GO:0005737">
    <property type="term" value="C:cytoplasm"/>
    <property type="evidence" value="ECO:0007669"/>
    <property type="project" value="InterPro"/>
</dbReference>
<proteinExistence type="inferred from homology"/>
<evidence type="ECO:0000256" key="6">
    <source>
        <dbReference type="ARBA" id="ARBA00049288"/>
    </source>
</evidence>
<dbReference type="GO" id="GO:0006099">
    <property type="term" value="P:tricarboxylic acid cycle"/>
    <property type="evidence" value="ECO:0007669"/>
    <property type="project" value="UniProtKB-UniPathway"/>
</dbReference>
<dbReference type="GO" id="GO:0019679">
    <property type="term" value="P:propionate metabolic process, methylcitrate cycle"/>
    <property type="evidence" value="ECO:0007669"/>
    <property type="project" value="TreeGrafter"/>
</dbReference>
<dbReference type="InterPro" id="IPR019810">
    <property type="entry name" value="Citrate_synthase_AS"/>
</dbReference>
<protein>
    <recommendedName>
        <fullName evidence="3">citrate synthase (unknown stereospecificity)</fullName>
        <ecNumber evidence="3">2.3.3.16</ecNumber>
    </recommendedName>
</protein>
<dbReference type="InterPro" id="IPR016143">
    <property type="entry name" value="Citrate_synth-like_sm_a-sub"/>
</dbReference>
<accession>A0A381YNC3</accession>
<evidence type="ECO:0000256" key="2">
    <source>
        <dbReference type="ARBA" id="ARBA00010566"/>
    </source>
</evidence>
<keyword evidence="4" id="KW-0816">Tricarboxylic acid cycle</keyword>
<dbReference type="Gene3D" id="1.10.230.10">
    <property type="entry name" value="Cytochrome P450-Terp, domain 2"/>
    <property type="match status" value="1"/>
</dbReference>
<dbReference type="InterPro" id="IPR002020">
    <property type="entry name" value="Citrate_synthase"/>
</dbReference>
<dbReference type="GO" id="GO:0036440">
    <property type="term" value="F:citrate synthase activity"/>
    <property type="evidence" value="ECO:0007669"/>
    <property type="project" value="UniProtKB-EC"/>
</dbReference>
<sequence>MVSSGLNGVTAGSSGVSTVGKAGVGLTYRGYSITDLAAESTFEEVAYLLIYGKLPSHAQLDAYKNKLAGLRSLPDQLKTLLEHMPQSAHPMDVLRTGTSLLGTLEPEGEDGRTAASVGDRLTASFGSMLAYWYRFHSRNERIETDSDEDTVAGHFLSLMSGMPSDPLKRDALDKTLILYAEHEFNASTFSARVITSTLADTYSAVTGAIGALRGPLHGGANEAAMELVSSFDSPQDAEKSVMHMLKARRLIMGFGHRVYKNGDPRSPIVKDLARQLSEAAKNTSFYDISDRIEAVMLREKGMFPNLDFYAATAYHLCGIPTAMFTPVFVIARTSGWIAHVIEQRGDNALIRPLSDYTGPDPRGYVAIDDRG</sequence>
<dbReference type="GO" id="GO:0050440">
    <property type="term" value="F:2-methylcitrate synthase activity"/>
    <property type="evidence" value="ECO:0007669"/>
    <property type="project" value="TreeGrafter"/>
</dbReference>
<dbReference type="AlphaFoldDB" id="A0A381YNC3"/>